<dbReference type="SUPFAM" id="SSF50630">
    <property type="entry name" value="Acid proteases"/>
    <property type="match status" value="1"/>
</dbReference>
<dbReference type="PANTHER" id="PTHR37984">
    <property type="entry name" value="PROTEIN CBG26694"/>
    <property type="match status" value="1"/>
</dbReference>
<feature type="coiled-coil region" evidence="17">
    <location>
        <begin position="1280"/>
        <end position="1307"/>
    </location>
</feature>
<evidence type="ECO:0000313" key="22">
    <source>
        <dbReference type="EMBL" id="CAH9117935.1"/>
    </source>
</evidence>
<keyword evidence="14" id="KW-0238">DNA-binding</keyword>
<comment type="caution">
    <text evidence="22">The sequence shown here is derived from an EMBL/GenBank/DDBJ whole genome shotgun (WGS) entry which is preliminary data.</text>
</comment>
<dbReference type="InterPro" id="IPR036397">
    <property type="entry name" value="RNaseH_sf"/>
</dbReference>
<dbReference type="CDD" id="cd01647">
    <property type="entry name" value="RT_LTR"/>
    <property type="match status" value="1"/>
</dbReference>
<dbReference type="InterPro" id="IPR043128">
    <property type="entry name" value="Rev_trsase/Diguanyl_cyclase"/>
</dbReference>
<dbReference type="FunFam" id="3.10.20.370:FF:000001">
    <property type="entry name" value="Retrovirus-related Pol polyprotein from transposon 17.6-like protein"/>
    <property type="match status" value="1"/>
</dbReference>
<evidence type="ECO:0000256" key="5">
    <source>
        <dbReference type="ARBA" id="ARBA00022723"/>
    </source>
</evidence>
<feature type="compositionally biased region" description="Basic and acidic residues" evidence="18">
    <location>
        <begin position="278"/>
        <end position="290"/>
    </location>
</feature>
<dbReference type="SMART" id="SM00298">
    <property type="entry name" value="CHROMO"/>
    <property type="match status" value="1"/>
</dbReference>
<dbReference type="GO" id="GO:0003723">
    <property type="term" value="F:RNA binding"/>
    <property type="evidence" value="ECO:0007669"/>
    <property type="project" value="UniProtKB-KW"/>
</dbReference>
<keyword evidence="6" id="KW-0064">Aspartyl protease</keyword>
<dbReference type="SUPFAM" id="SSF54160">
    <property type="entry name" value="Chromo domain-like"/>
    <property type="match status" value="1"/>
</dbReference>
<evidence type="ECO:0000256" key="10">
    <source>
        <dbReference type="ARBA" id="ARBA00022884"/>
    </source>
</evidence>
<dbReference type="InterPro" id="IPR041577">
    <property type="entry name" value="RT_RNaseH_2"/>
</dbReference>
<dbReference type="InterPro" id="IPR012337">
    <property type="entry name" value="RNaseH-like_sf"/>
</dbReference>
<evidence type="ECO:0000256" key="15">
    <source>
        <dbReference type="ARBA" id="ARBA00023172"/>
    </source>
</evidence>
<organism evidence="22 23">
    <name type="scientific">Cuscuta epithymum</name>
    <dbReference type="NCBI Taxonomy" id="186058"/>
    <lineage>
        <taxon>Eukaryota</taxon>
        <taxon>Viridiplantae</taxon>
        <taxon>Streptophyta</taxon>
        <taxon>Embryophyta</taxon>
        <taxon>Tracheophyta</taxon>
        <taxon>Spermatophyta</taxon>
        <taxon>Magnoliopsida</taxon>
        <taxon>eudicotyledons</taxon>
        <taxon>Gunneridae</taxon>
        <taxon>Pentapetalae</taxon>
        <taxon>asterids</taxon>
        <taxon>lamiids</taxon>
        <taxon>Solanales</taxon>
        <taxon>Convolvulaceae</taxon>
        <taxon>Cuscuteae</taxon>
        <taxon>Cuscuta</taxon>
        <taxon>Cuscuta subgen. Cuscuta</taxon>
    </lineage>
</organism>
<dbReference type="GO" id="GO:0015074">
    <property type="term" value="P:DNA integration"/>
    <property type="evidence" value="ECO:0007669"/>
    <property type="project" value="UniProtKB-KW"/>
</dbReference>
<dbReference type="Gene3D" id="2.40.50.40">
    <property type="match status" value="1"/>
</dbReference>
<dbReference type="InterPro" id="IPR001969">
    <property type="entry name" value="Aspartic_peptidase_AS"/>
</dbReference>
<dbReference type="Gene3D" id="1.10.340.70">
    <property type="match status" value="1"/>
</dbReference>
<keyword evidence="1" id="KW-0645">Protease</keyword>
<dbReference type="SUPFAM" id="SSF56672">
    <property type="entry name" value="DNA/RNA polymerases"/>
    <property type="match status" value="1"/>
</dbReference>
<evidence type="ECO:0000256" key="2">
    <source>
        <dbReference type="ARBA" id="ARBA00022679"/>
    </source>
</evidence>
<keyword evidence="17" id="KW-0175">Coiled coil</keyword>
<dbReference type="PROSITE" id="PS00141">
    <property type="entry name" value="ASP_PROTEASE"/>
    <property type="match status" value="1"/>
</dbReference>
<dbReference type="GO" id="GO:0004519">
    <property type="term" value="F:endonuclease activity"/>
    <property type="evidence" value="ECO:0007669"/>
    <property type="project" value="UniProtKB-KW"/>
</dbReference>
<dbReference type="PROSITE" id="PS50994">
    <property type="entry name" value="INTEGRASE"/>
    <property type="match status" value="1"/>
</dbReference>
<evidence type="ECO:0000256" key="1">
    <source>
        <dbReference type="ARBA" id="ARBA00022670"/>
    </source>
</evidence>
<evidence type="ECO:0000313" key="23">
    <source>
        <dbReference type="Proteomes" id="UP001152523"/>
    </source>
</evidence>
<dbReference type="InterPro" id="IPR000953">
    <property type="entry name" value="Chromo/chromo_shadow_dom"/>
</dbReference>
<keyword evidence="11" id="KW-0229">DNA integration</keyword>
<keyword evidence="16" id="KW-0511">Multifunctional enzyme</keyword>
<feature type="compositionally biased region" description="Polar residues" evidence="18">
    <location>
        <begin position="1465"/>
        <end position="1476"/>
    </location>
</feature>
<dbReference type="GO" id="GO:0046872">
    <property type="term" value="F:metal ion binding"/>
    <property type="evidence" value="ECO:0007669"/>
    <property type="project" value="UniProtKB-KW"/>
</dbReference>
<dbReference type="Gene3D" id="3.30.70.270">
    <property type="match status" value="2"/>
</dbReference>
<proteinExistence type="predicted"/>
<keyword evidence="3" id="KW-0548">Nucleotidyltransferase</keyword>
<dbReference type="Pfam" id="PF24626">
    <property type="entry name" value="SH3_Tf2-1"/>
    <property type="match status" value="1"/>
</dbReference>
<dbReference type="InterPro" id="IPR056924">
    <property type="entry name" value="SH3_Tf2-1"/>
</dbReference>
<keyword evidence="23" id="KW-1185">Reference proteome</keyword>
<evidence type="ECO:0000256" key="12">
    <source>
        <dbReference type="ARBA" id="ARBA00022918"/>
    </source>
</evidence>
<dbReference type="GO" id="GO:0004190">
    <property type="term" value="F:aspartic-type endopeptidase activity"/>
    <property type="evidence" value="ECO:0007669"/>
    <property type="project" value="UniProtKB-KW"/>
</dbReference>
<evidence type="ECO:0008006" key="24">
    <source>
        <dbReference type="Google" id="ProtNLM"/>
    </source>
</evidence>
<protein>
    <recommendedName>
        <fullName evidence="24">Reverse transcriptase</fullName>
    </recommendedName>
</protein>
<keyword evidence="2" id="KW-0808">Transferase</keyword>
<dbReference type="InterPro" id="IPR043502">
    <property type="entry name" value="DNA/RNA_pol_sf"/>
</dbReference>
<evidence type="ECO:0000256" key="7">
    <source>
        <dbReference type="ARBA" id="ARBA00022759"/>
    </source>
</evidence>
<dbReference type="InterPro" id="IPR016197">
    <property type="entry name" value="Chromo-like_dom_sf"/>
</dbReference>
<evidence type="ECO:0000256" key="3">
    <source>
        <dbReference type="ARBA" id="ARBA00022695"/>
    </source>
</evidence>
<evidence type="ECO:0000256" key="16">
    <source>
        <dbReference type="ARBA" id="ARBA00023268"/>
    </source>
</evidence>
<feature type="coiled-coil region" evidence="17">
    <location>
        <begin position="37"/>
        <end position="64"/>
    </location>
</feature>
<sequence length="1485" mass="168263">MADDSASFMGDQESPDTARIFIQSLIEDALKPVLQRLEMVEASRMEFESENEILKTEIMILKKALATGPRPGVDGSSSKVRVPEPKCFAGARNAKELENFLWDMEEYFKAAKIPEEEKVVIAPMYLSEDAKLWWRGRSADDVASGRQGIESWEGLKRELKAQFLPHNVSWMARESLKKLKHSGSIREYVKEFSSLMLDIHNMSDEDKLFNFMSGLQPWAQAELRRLAVKDLPTAMAEAESLVDFKATAPQGKKGDHGKKDQAGKAKHGGKDKSKKKDSKSSSDGGKKDKSQSGCWTCGGDHFQRDCPKASKINAMVEGESKDQGAGPSHCSPLQLLTAMNERPQRVVNRGLMYVNVQINGVEILAMVDTGASHNFVAERLIPKLRLELEENSSKMKTVNAAARDVTGRADVSLKVGDWSGVCSLTVLPLDDFDVILGNEFLLAARVAVFPYLGGMMINDEEKPGFVRGRYTDQGKAKGIAACSAMQIKKGMKRGYETYLAVMIETKEGIYQDVPERVADLLEEFKDVMPPELPKKLPPRRAVDHKIELVPGARPPAQAPYRMSPSELEELRSQLNELLESGLLQPSKAPYGAPVLFQRKHDGSLRMCADYRALNKVTVKNKYPIPNAQDLFDKLSKARVFSKLDLRAGYWQVRISPGDEGKTTIVTRYGSYEFLVMPFGLTNAPATFCNLMNDVLYKYLDLFVVVYLDDIVVYSNSVEDHIVHLRKVLTQLRRNELYVKKEKCEFCMGQISFLGHVISQGEIKMDSKKVEAIVDWPVPRDVGQLRSFLGLANYYRRFISGYSKRANPLTDLTRKKQSWNWTEACQRAFEDLKKAVASEPVLKLPDFAAPFEVHTDASDRALGGVLVQDEHPVAFESRKLKDAETRYSAHEKEMTAVVHCLEVWRHYLLGTKFKVVTDNVANTYFKSQKKLSPKQARWMEFLDEFDFDWVHRPGRHNAVADALSRKVVDEYVNALVMVQGNMVERIKEMAKEDPSYQRLCEQVASGAVRRYWLEDGVLFGKGGRLYVPVGGLRVELLKETHDPQWAGHPGVARMFALLSRDYVWPKMEQDIEAYVRTCLVCQQDKTEKRKEAGLLQPLPIPSRPWQSVSMDFISGFPKVGGMSTILVIVDRFSKYGVFVAAPDSCPAEVTAELFFKNVVKHFGLPEDIISDRDSRFTGRFWTALFKILGSDLKFSTANHPQTDGQTERMNALLEEYLRHYVTASQKNWLELLDVAQFCYNLHQTSTTGMTPFELALGFQPLAPHQVIARVGGQCPAAVRFARDKQELIEEARDSLALAQARMKRQVDQRRRDVQFQVGDLVMLKLTPQIWKKISTKSVHRGLIPKYDGPFEVMHKVGEVAYRLKLPERLKIHPTFHVSFLKRFNQEEFDASRQQAKRAPPTIRSQFEKAVEKIWDHSIKGQSKKNRRTEYLVQWEGDSKADAVWVKDINLWQFEDKIEEYWRSRDGTSQPPTRTSDSPGGGGLLDP</sequence>
<dbReference type="InterPro" id="IPR005162">
    <property type="entry name" value="Retrotrans_gag_dom"/>
</dbReference>
<dbReference type="Proteomes" id="UP001152523">
    <property type="component" value="Unassembled WGS sequence"/>
</dbReference>
<evidence type="ECO:0000259" key="19">
    <source>
        <dbReference type="PROSITE" id="PS50013"/>
    </source>
</evidence>
<dbReference type="Pfam" id="PF03732">
    <property type="entry name" value="Retrotrans_gag"/>
    <property type="match status" value="1"/>
</dbReference>
<feature type="domain" description="Reverse transcriptase" evidence="20">
    <location>
        <begin position="578"/>
        <end position="757"/>
    </location>
</feature>
<dbReference type="CDD" id="cd00024">
    <property type="entry name" value="CD_CSD"/>
    <property type="match status" value="1"/>
</dbReference>
<evidence type="ECO:0000259" key="20">
    <source>
        <dbReference type="PROSITE" id="PS50878"/>
    </source>
</evidence>
<dbReference type="PROSITE" id="PS50878">
    <property type="entry name" value="RT_POL"/>
    <property type="match status" value="1"/>
</dbReference>
<accession>A0AAV0E910</accession>
<dbReference type="SUPFAM" id="SSF53098">
    <property type="entry name" value="Ribonuclease H-like"/>
    <property type="match status" value="1"/>
</dbReference>
<reference evidence="22" key="1">
    <citation type="submission" date="2022-07" db="EMBL/GenBank/DDBJ databases">
        <authorList>
            <person name="Macas J."/>
            <person name="Novak P."/>
            <person name="Neumann P."/>
        </authorList>
    </citation>
    <scope>NUCLEOTIDE SEQUENCE</scope>
</reference>
<dbReference type="Pfam" id="PF17919">
    <property type="entry name" value="RT_RNaseH_2"/>
    <property type="match status" value="1"/>
</dbReference>
<dbReference type="InterPro" id="IPR041588">
    <property type="entry name" value="Integrase_H2C2"/>
</dbReference>
<dbReference type="EMBL" id="CAMAPF010000594">
    <property type="protein sequence ID" value="CAH9117935.1"/>
    <property type="molecule type" value="Genomic_DNA"/>
</dbReference>
<evidence type="ECO:0000256" key="18">
    <source>
        <dbReference type="SAM" id="MobiDB-lite"/>
    </source>
</evidence>
<keyword evidence="8" id="KW-0378">Hydrolase</keyword>
<dbReference type="Gene3D" id="3.10.10.10">
    <property type="entry name" value="HIV Type 1 Reverse Transcriptase, subunit A, domain 1"/>
    <property type="match status" value="1"/>
</dbReference>
<evidence type="ECO:0000256" key="17">
    <source>
        <dbReference type="SAM" id="Coils"/>
    </source>
</evidence>
<keyword evidence="10" id="KW-0694">RNA-binding</keyword>
<keyword evidence="9" id="KW-0460">Magnesium</keyword>
<feature type="domain" description="Integrase catalytic" evidence="21">
    <location>
        <begin position="1099"/>
        <end position="1258"/>
    </location>
</feature>
<dbReference type="GO" id="GO:0003887">
    <property type="term" value="F:DNA-directed DNA polymerase activity"/>
    <property type="evidence" value="ECO:0007669"/>
    <property type="project" value="UniProtKB-KW"/>
</dbReference>
<keyword evidence="5" id="KW-0479">Metal-binding</keyword>
<dbReference type="Pfam" id="PF17921">
    <property type="entry name" value="Integrase_H2C2"/>
    <property type="match status" value="1"/>
</dbReference>
<feature type="domain" description="Chromo" evidence="19">
    <location>
        <begin position="1407"/>
        <end position="1471"/>
    </location>
</feature>
<dbReference type="GO" id="GO:0003677">
    <property type="term" value="F:DNA binding"/>
    <property type="evidence" value="ECO:0007669"/>
    <property type="project" value="UniProtKB-KW"/>
</dbReference>
<dbReference type="GO" id="GO:0006508">
    <property type="term" value="P:proteolysis"/>
    <property type="evidence" value="ECO:0007669"/>
    <property type="project" value="UniProtKB-KW"/>
</dbReference>
<dbReference type="InterPro" id="IPR000477">
    <property type="entry name" value="RT_dom"/>
</dbReference>
<name>A0AAV0E910_9ASTE</name>
<dbReference type="FunFam" id="3.30.70.270:FF:000020">
    <property type="entry name" value="Transposon Tf2-6 polyprotein-like Protein"/>
    <property type="match status" value="1"/>
</dbReference>
<keyword evidence="15" id="KW-0233">DNA recombination</keyword>
<dbReference type="PROSITE" id="PS50013">
    <property type="entry name" value="CHROMO_2"/>
    <property type="match status" value="1"/>
</dbReference>
<evidence type="ECO:0000256" key="9">
    <source>
        <dbReference type="ARBA" id="ARBA00022842"/>
    </source>
</evidence>
<dbReference type="GO" id="GO:0003964">
    <property type="term" value="F:RNA-directed DNA polymerase activity"/>
    <property type="evidence" value="ECO:0007669"/>
    <property type="project" value="UniProtKB-KW"/>
</dbReference>
<feature type="compositionally biased region" description="Basic and acidic residues" evidence="18">
    <location>
        <begin position="252"/>
        <end position="271"/>
    </location>
</feature>
<keyword evidence="12" id="KW-0695">RNA-directed DNA polymerase</keyword>
<dbReference type="Gene3D" id="3.30.420.10">
    <property type="entry name" value="Ribonuclease H-like superfamily/Ribonuclease H"/>
    <property type="match status" value="1"/>
</dbReference>
<evidence type="ECO:0000256" key="11">
    <source>
        <dbReference type="ARBA" id="ARBA00022908"/>
    </source>
</evidence>
<dbReference type="InterPro" id="IPR001584">
    <property type="entry name" value="Integrase_cat-core"/>
</dbReference>
<keyword evidence="13" id="KW-0239">DNA-directed DNA polymerase</keyword>
<feature type="region of interest" description="Disordered" evidence="18">
    <location>
        <begin position="246"/>
        <end position="294"/>
    </location>
</feature>
<dbReference type="GO" id="GO:0006310">
    <property type="term" value="P:DNA recombination"/>
    <property type="evidence" value="ECO:0007669"/>
    <property type="project" value="UniProtKB-KW"/>
</dbReference>
<dbReference type="CDD" id="cd00303">
    <property type="entry name" value="retropepsin_like"/>
    <property type="match status" value="1"/>
</dbReference>
<dbReference type="PANTHER" id="PTHR37984:SF5">
    <property type="entry name" value="PROTEIN NYNRIN-LIKE"/>
    <property type="match status" value="1"/>
</dbReference>
<dbReference type="InterPro" id="IPR021109">
    <property type="entry name" value="Peptidase_aspartic_dom_sf"/>
</dbReference>
<dbReference type="InterPro" id="IPR050951">
    <property type="entry name" value="Retrovirus_Pol_polyprotein"/>
</dbReference>
<evidence type="ECO:0000256" key="4">
    <source>
        <dbReference type="ARBA" id="ARBA00022722"/>
    </source>
</evidence>
<keyword evidence="4" id="KW-0540">Nuclease</keyword>
<evidence type="ECO:0000256" key="8">
    <source>
        <dbReference type="ARBA" id="ARBA00022801"/>
    </source>
</evidence>
<evidence type="ECO:0000256" key="14">
    <source>
        <dbReference type="ARBA" id="ARBA00023125"/>
    </source>
</evidence>
<keyword evidence="7" id="KW-0255">Endonuclease</keyword>
<evidence type="ECO:0000256" key="6">
    <source>
        <dbReference type="ARBA" id="ARBA00022750"/>
    </source>
</evidence>
<dbReference type="Pfam" id="PF13975">
    <property type="entry name" value="gag-asp_proteas"/>
    <property type="match status" value="1"/>
</dbReference>
<evidence type="ECO:0000256" key="13">
    <source>
        <dbReference type="ARBA" id="ARBA00022932"/>
    </source>
</evidence>
<dbReference type="Pfam" id="PF00078">
    <property type="entry name" value="RVT_1"/>
    <property type="match status" value="1"/>
</dbReference>
<dbReference type="FunFam" id="3.30.420.10:FF:000032">
    <property type="entry name" value="Retrovirus-related Pol polyprotein from transposon 297-like Protein"/>
    <property type="match status" value="1"/>
</dbReference>
<feature type="region of interest" description="Disordered" evidence="18">
    <location>
        <begin position="1461"/>
        <end position="1485"/>
    </location>
</feature>
<dbReference type="CDD" id="cd09274">
    <property type="entry name" value="RNase_HI_RT_Ty3"/>
    <property type="match status" value="1"/>
</dbReference>
<evidence type="ECO:0000259" key="21">
    <source>
        <dbReference type="PROSITE" id="PS50994"/>
    </source>
</evidence>
<dbReference type="Gene3D" id="2.40.70.10">
    <property type="entry name" value="Acid Proteases"/>
    <property type="match status" value="1"/>
</dbReference>
<gene>
    <name evidence="22" type="ORF">CEPIT_LOCUS22065</name>
</gene>